<gene>
    <name evidence="3" type="ORF">ThidrDRAFT_3711</name>
</gene>
<evidence type="ECO:0000313" key="4">
    <source>
        <dbReference type="Proteomes" id="UP000004200"/>
    </source>
</evidence>
<proteinExistence type="predicted"/>
<evidence type="ECO:0000259" key="2">
    <source>
        <dbReference type="Pfam" id="PF13193"/>
    </source>
</evidence>
<dbReference type="PANTHER" id="PTHR43767:SF10">
    <property type="entry name" value="SURFACTIN SYNTHASE SUBUNIT 1"/>
    <property type="match status" value="1"/>
</dbReference>
<dbReference type="eggNOG" id="COG0318">
    <property type="taxonomic scope" value="Bacteria"/>
</dbReference>
<reference evidence="3 4" key="1">
    <citation type="submission" date="2011-06" db="EMBL/GenBank/DDBJ databases">
        <title>The draft genome of Thiorhodococcus drewsii AZ1.</title>
        <authorList>
            <consortium name="US DOE Joint Genome Institute (JGI-PGF)"/>
            <person name="Lucas S."/>
            <person name="Han J."/>
            <person name="Lapidus A."/>
            <person name="Cheng J.-F."/>
            <person name="Goodwin L."/>
            <person name="Pitluck S."/>
            <person name="Peters L."/>
            <person name="Land M.L."/>
            <person name="Hauser L."/>
            <person name="Vogl K."/>
            <person name="Liu Z."/>
            <person name="Imhoff J."/>
            <person name="Thiel V."/>
            <person name="Frigaard N.-U."/>
            <person name="Bryant D.A."/>
            <person name="Woyke T.J."/>
        </authorList>
    </citation>
    <scope>NUCLEOTIDE SEQUENCE [LARGE SCALE GENOMIC DNA]</scope>
    <source>
        <strain evidence="3 4">AZ1</strain>
    </source>
</reference>
<dbReference type="STRING" id="765913.ThidrDRAFT_3711"/>
<protein>
    <submittedName>
        <fullName evidence="3">Acyl-CoA ligase (AMP-forming), exosortase system type 1 associated</fullName>
        <ecNumber evidence="3">6.2.1.3</ecNumber>
    </submittedName>
</protein>
<dbReference type="InterPro" id="IPR000873">
    <property type="entry name" value="AMP-dep_synth/lig_dom"/>
</dbReference>
<keyword evidence="4" id="KW-1185">Reference proteome</keyword>
<dbReference type="Gene3D" id="3.30.300.30">
    <property type="match status" value="1"/>
</dbReference>
<dbReference type="InterPro" id="IPR025110">
    <property type="entry name" value="AMP-bd_C"/>
</dbReference>
<feature type="domain" description="AMP-dependent synthetase/ligase" evidence="1">
    <location>
        <begin position="41"/>
        <end position="402"/>
    </location>
</feature>
<feature type="domain" description="AMP-binding enzyme C-terminal" evidence="2">
    <location>
        <begin position="464"/>
        <end position="540"/>
    </location>
</feature>
<evidence type="ECO:0000259" key="1">
    <source>
        <dbReference type="Pfam" id="PF00501"/>
    </source>
</evidence>
<dbReference type="NCBIfam" id="TIGR03098">
    <property type="entry name" value="ligase_PEP_1"/>
    <property type="match status" value="1"/>
</dbReference>
<keyword evidence="3" id="KW-0436">Ligase</keyword>
<organism evidence="3 4">
    <name type="scientific">Thiorhodococcus drewsii AZ1</name>
    <dbReference type="NCBI Taxonomy" id="765913"/>
    <lineage>
        <taxon>Bacteria</taxon>
        <taxon>Pseudomonadati</taxon>
        <taxon>Pseudomonadota</taxon>
        <taxon>Gammaproteobacteria</taxon>
        <taxon>Chromatiales</taxon>
        <taxon>Chromatiaceae</taxon>
        <taxon>Thiorhodococcus</taxon>
    </lineage>
</organism>
<dbReference type="InterPro" id="IPR017529">
    <property type="entry name" value="AcylCoA_ligase_PEP_1"/>
</dbReference>
<dbReference type="Pfam" id="PF13193">
    <property type="entry name" value="AMP-binding_C"/>
    <property type="match status" value="1"/>
</dbReference>
<dbReference type="Pfam" id="PF00501">
    <property type="entry name" value="AMP-binding"/>
    <property type="match status" value="1"/>
</dbReference>
<sequence length="559" mass="60384">MVAWTSAASFSLPLSVASFRHRSRCLQIVIDALIHHSILLAAERSPDAPALRFRGRDYSYQRLAAEISAAAARLVGLGLRRGDRVGVYLDKSPEAVVSLFGVAAAGGVFVPINPVLKAEQVVHILKNCGASILVTTGPRLTALRSSLQDLDLAAVIVVGEAQKSDNECGPPCIAWHLGDDVETQAVSPHRVIDTDPAAILYTSGSTGLPKGVVLSHRNLVAGAQSVCDYLDNDARDRILCVLPLSFDYGLSQLTTAFRVGACAVLMSYLFPRDVIRAAVSDQVTGIAAVPSLWIQLAELEWPSSVQTHLRYITSSGGVMPQRALAALRAKLQPVRPFLMYGLTEAFRSTYLPPEEIDRRAGSIGKAIPNAEVSVVRPDGTPCDPGEIGELVHRGALVALGYWNDPQATAEHFRPAPNQSGELPLSEVAVWSGDMVKRDEEGYLYFVERRDAMIKTSGYRVSPTEVESVVYATGLVAEAAAVAEPHPVLGQVVVLVVSLSTEVPGIVEQLLGICRERLPAYMVPSRILCRLRPLPRSPNGKIDRAQLRAQLPRLIEDPRD</sequence>
<dbReference type="InterPro" id="IPR042099">
    <property type="entry name" value="ANL_N_sf"/>
</dbReference>
<dbReference type="InterPro" id="IPR020845">
    <property type="entry name" value="AMP-binding_CS"/>
</dbReference>
<dbReference type="EC" id="6.2.1.3" evidence="3"/>
<dbReference type="PROSITE" id="PS00455">
    <property type="entry name" value="AMP_BINDING"/>
    <property type="match status" value="1"/>
</dbReference>
<dbReference type="EMBL" id="AFWT01000036">
    <property type="protein sequence ID" value="EGV28483.1"/>
    <property type="molecule type" value="Genomic_DNA"/>
</dbReference>
<dbReference type="PATRIC" id="fig|765913.3.peg.3774"/>
<dbReference type="InterPro" id="IPR045851">
    <property type="entry name" value="AMP-bd_C_sf"/>
</dbReference>
<name>G2E5Z8_9GAMM</name>
<accession>G2E5Z8</accession>
<dbReference type="AlphaFoldDB" id="G2E5Z8"/>
<dbReference type="Gene3D" id="3.40.50.12780">
    <property type="entry name" value="N-terminal domain of ligase-like"/>
    <property type="match status" value="1"/>
</dbReference>
<evidence type="ECO:0000313" key="3">
    <source>
        <dbReference type="EMBL" id="EGV28483.1"/>
    </source>
</evidence>
<dbReference type="SUPFAM" id="SSF56801">
    <property type="entry name" value="Acetyl-CoA synthetase-like"/>
    <property type="match status" value="1"/>
</dbReference>
<dbReference type="InterPro" id="IPR050237">
    <property type="entry name" value="ATP-dep_AMP-bd_enzyme"/>
</dbReference>
<dbReference type="Proteomes" id="UP000004200">
    <property type="component" value="Unassembled WGS sequence"/>
</dbReference>
<comment type="caution">
    <text evidence="3">The sequence shown here is derived from an EMBL/GenBank/DDBJ whole genome shotgun (WGS) entry which is preliminary data.</text>
</comment>
<dbReference type="PANTHER" id="PTHR43767">
    <property type="entry name" value="LONG-CHAIN-FATTY-ACID--COA LIGASE"/>
    <property type="match status" value="1"/>
</dbReference>
<dbReference type="GO" id="GO:0004467">
    <property type="term" value="F:long-chain fatty acid-CoA ligase activity"/>
    <property type="evidence" value="ECO:0007669"/>
    <property type="project" value="UniProtKB-EC"/>
</dbReference>